<gene>
    <name evidence="12" type="primary">LOC34619004</name>
</gene>
<keyword evidence="5 12" id="KW-0489">Methyltransferase</keyword>
<dbReference type="PANTHER" id="PTHR12636:SF5">
    <property type="entry name" value="RIBOSOMAL RNA SMALL SUBUNIT METHYLTRANSFERASE NEP1"/>
    <property type="match status" value="1"/>
</dbReference>
<keyword evidence="8" id="KW-0699">rRNA-binding</keyword>
<dbReference type="GeneID" id="34619004"/>
<keyword evidence="7" id="KW-0949">S-adenosyl-L-methionine</keyword>
<dbReference type="GO" id="GO:0070037">
    <property type="term" value="F:rRNA (pseudouridine) methyltransferase activity"/>
    <property type="evidence" value="ECO:0007669"/>
    <property type="project" value="InterPro"/>
</dbReference>
<proteinExistence type="inferred from homology"/>
<organism evidence="11 12">
    <name type="scientific">Cyclospora cayetanensis</name>
    <dbReference type="NCBI Taxonomy" id="88456"/>
    <lineage>
        <taxon>Eukaryota</taxon>
        <taxon>Sar</taxon>
        <taxon>Alveolata</taxon>
        <taxon>Apicomplexa</taxon>
        <taxon>Conoidasida</taxon>
        <taxon>Coccidia</taxon>
        <taxon>Eucoccidiorida</taxon>
        <taxon>Eimeriorina</taxon>
        <taxon>Eimeriidae</taxon>
        <taxon>Cyclospora</taxon>
    </lineage>
</organism>
<dbReference type="InterPro" id="IPR005304">
    <property type="entry name" value="Rbsml_bgen_MeTrfase_EMG1/NEP1"/>
</dbReference>
<keyword evidence="11" id="KW-1185">Reference proteome</keyword>
<evidence type="ECO:0000256" key="9">
    <source>
        <dbReference type="ARBA" id="ARBA00022884"/>
    </source>
</evidence>
<comment type="subcellular location">
    <subcellularLocation>
        <location evidence="1">Nucleus</location>
        <location evidence="1">Nucleolus</location>
    </subcellularLocation>
</comment>
<keyword evidence="6" id="KW-0808">Transferase</keyword>
<evidence type="ECO:0000256" key="3">
    <source>
        <dbReference type="ARBA" id="ARBA00022517"/>
    </source>
</evidence>
<evidence type="ECO:0000256" key="7">
    <source>
        <dbReference type="ARBA" id="ARBA00022691"/>
    </source>
</evidence>
<dbReference type="AlphaFoldDB" id="A0A6P6RQB7"/>
<reference evidence="12" key="1">
    <citation type="submission" date="2025-08" db="UniProtKB">
        <authorList>
            <consortium name="RefSeq"/>
        </authorList>
    </citation>
    <scope>IDENTIFICATION</scope>
</reference>
<dbReference type="FunFam" id="3.40.1280.10:FF:000003">
    <property type="entry name" value="Ribosomal RNA small subunit methyltransferase"/>
    <property type="match status" value="1"/>
</dbReference>
<dbReference type="InterPro" id="IPR029026">
    <property type="entry name" value="tRNA_m1G_MTases_N"/>
</dbReference>
<accession>A0A6P6RQB7</accession>
<dbReference type="OrthoDB" id="269804at2759"/>
<evidence type="ECO:0000256" key="2">
    <source>
        <dbReference type="ARBA" id="ARBA00008115"/>
    </source>
</evidence>
<protein>
    <submittedName>
        <fullName evidence="12">Ribosomal RNA small subunit methyltransferase NEP1</fullName>
    </submittedName>
</protein>
<name>A0A6P6RQB7_9EIME</name>
<dbReference type="InterPro" id="IPR029028">
    <property type="entry name" value="Alpha/beta_knot_MTases"/>
</dbReference>
<dbReference type="Proteomes" id="UP000515125">
    <property type="component" value="Unplaced"/>
</dbReference>
<dbReference type="CDD" id="cd18088">
    <property type="entry name" value="Nep1-like"/>
    <property type="match status" value="1"/>
</dbReference>
<dbReference type="SUPFAM" id="SSF75217">
    <property type="entry name" value="alpha/beta knot"/>
    <property type="match status" value="1"/>
</dbReference>
<keyword evidence="10" id="KW-0539">Nucleus</keyword>
<dbReference type="Pfam" id="PF03587">
    <property type="entry name" value="EMG1"/>
    <property type="match status" value="1"/>
</dbReference>
<sequence>MIEEEAPRAEVKRADRLQGQKVVVVLEDAVLELAKGREGSLQLLEGLQHRRLLQHEERDTTDVRPDIAHQCLMALQESPLNRAGRLCVFVRTRDRQLIEVHPQLRVPPTYEEFRKLMVNLLHTRRIRAVEKNVTLLQIIKNDPNLFLPVSCRKIAFSAKGHPVDLEAFVQQFKETKHPVVFLVGAVAHTNPTANSELAEECVSIAPCGLSAGVCCSSICAEFENLWDIH</sequence>
<dbReference type="PANTHER" id="PTHR12636">
    <property type="entry name" value="NEP1/MRA1"/>
    <property type="match status" value="1"/>
</dbReference>
<dbReference type="RefSeq" id="XP_026189943.1">
    <property type="nucleotide sequence ID" value="XM_026334158.1"/>
</dbReference>
<dbReference type="GO" id="GO:0019843">
    <property type="term" value="F:rRNA binding"/>
    <property type="evidence" value="ECO:0007669"/>
    <property type="project" value="UniProtKB-KW"/>
</dbReference>
<comment type="similarity">
    <text evidence="2">Belongs to the class IV-like SAM-binding methyltransferase superfamily. RNA methyltransferase NEP1 family.</text>
</comment>
<keyword evidence="4" id="KW-0698">rRNA processing</keyword>
<dbReference type="GO" id="GO:0070475">
    <property type="term" value="P:rRNA base methylation"/>
    <property type="evidence" value="ECO:0007669"/>
    <property type="project" value="InterPro"/>
</dbReference>
<evidence type="ECO:0000256" key="6">
    <source>
        <dbReference type="ARBA" id="ARBA00022679"/>
    </source>
</evidence>
<dbReference type="GO" id="GO:0032040">
    <property type="term" value="C:small-subunit processome"/>
    <property type="evidence" value="ECO:0007669"/>
    <property type="project" value="TreeGrafter"/>
</dbReference>
<evidence type="ECO:0000256" key="1">
    <source>
        <dbReference type="ARBA" id="ARBA00004604"/>
    </source>
</evidence>
<evidence type="ECO:0000256" key="8">
    <source>
        <dbReference type="ARBA" id="ARBA00022730"/>
    </source>
</evidence>
<evidence type="ECO:0000256" key="10">
    <source>
        <dbReference type="ARBA" id="ARBA00023242"/>
    </source>
</evidence>
<evidence type="ECO:0000256" key="4">
    <source>
        <dbReference type="ARBA" id="ARBA00022552"/>
    </source>
</evidence>
<evidence type="ECO:0000313" key="11">
    <source>
        <dbReference type="Proteomes" id="UP000515125"/>
    </source>
</evidence>
<evidence type="ECO:0000256" key="5">
    <source>
        <dbReference type="ARBA" id="ARBA00022603"/>
    </source>
</evidence>
<keyword evidence="3" id="KW-0690">Ribosome biogenesis</keyword>
<keyword evidence="9" id="KW-0694">RNA-binding</keyword>
<dbReference type="Gene3D" id="3.40.1280.10">
    <property type="match status" value="1"/>
</dbReference>
<evidence type="ECO:0000313" key="12">
    <source>
        <dbReference type="RefSeq" id="XP_026189943.1"/>
    </source>
</evidence>